<name>A0A811QNT7_9POAL</name>
<comment type="caution">
    <text evidence="2">The sequence shown here is derived from an EMBL/GenBank/DDBJ whole genome shotgun (WGS) entry which is preliminary data.</text>
</comment>
<evidence type="ECO:0000313" key="3">
    <source>
        <dbReference type="Proteomes" id="UP000604825"/>
    </source>
</evidence>
<dbReference type="Proteomes" id="UP000604825">
    <property type="component" value="Unassembled WGS sequence"/>
</dbReference>
<reference evidence="2" key="1">
    <citation type="submission" date="2020-10" db="EMBL/GenBank/DDBJ databases">
        <authorList>
            <person name="Han B."/>
            <person name="Lu T."/>
            <person name="Zhao Q."/>
            <person name="Huang X."/>
            <person name="Zhao Y."/>
        </authorList>
    </citation>
    <scope>NUCLEOTIDE SEQUENCE</scope>
</reference>
<gene>
    <name evidence="2" type="ORF">NCGR_LOCUS41189</name>
</gene>
<dbReference type="PANTHER" id="PTHR33463">
    <property type="entry name" value="NB-ARC DOMAIN-CONTAINING PROTEIN-RELATED"/>
    <property type="match status" value="1"/>
</dbReference>
<accession>A0A811QNT7</accession>
<dbReference type="AlphaFoldDB" id="A0A811QNT7"/>
<dbReference type="PANTHER" id="PTHR33463:SF209">
    <property type="entry name" value="DISEASE RESISTANCE PROTEIN RPS2-LIKE"/>
    <property type="match status" value="1"/>
</dbReference>
<proteinExistence type="predicted"/>
<keyword evidence="3" id="KW-1185">Reference proteome</keyword>
<dbReference type="SUPFAM" id="SSF52058">
    <property type="entry name" value="L domain-like"/>
    <property type="match status" value="2"/>
</dbReference>
<sequence length="1007" mass="113211">MRTELIKADTIDEATKRILKELKEDAAGTASSSSSRRNVIYFDGWDGLGASAVLREVGRRLTAAASEEEPEPAPAGRRRVPAAAVLEFAHIFHIDCSKWESRRAMQRIIAEQVKLPAPVMDKLDTEDEADDFQGLANGSRAEIQGVSEAISQHIRKLNRRFVVIFHNGSNEEIDLDSFGIPVSARYSRNKVLWSFQGRFRLYPRMKVDMALKGSSTTTDVVLSASAAAAASKGDLSDILSHEAAEVASQINIGGIDWSAAATNCFLYTMNLCGIGSRLVDYDLVNHGCNYWTCDGIVQLQQGDVGTDGDESLWLFSDALQREMRLDTDYQNPYVPSPVVKHFPERISYWSSPIYGFTLIPGHHQYRCIPKGMFQQLDKLHVLKISACEFSFTSPPFLYCNNLRFLWLDHCKQGSSSTDEVADEEDLRRCFQRMWVLDVRYPPTSDFLPARMMDFMTQLRELNVVGDSYLGLDHLFSGMDKLELLEFSRNRAIFMMDSLSVESSCSSLETVIIDGSFGLHGISLTGCAKLKNLFLSGSFPDLWSLDITGAAVKTLDLNAVTAPQFGRLVLIGCGKLCAILWPPAAAARRERYMAHLRIDTTQKVGTTAGGRSAPAEFDWHISVRDTRLLGSLEPIKDYFDSYCAHVEISTVSSPAHPGVPAATAIATNKGGTENGRQQMEVNLQHQQLLKDNALNPYVAVTLKYTSMQQQDKEGDYDVWEETMCACPPPPCVPSQGCYVHIEDQMGTTLQNASITVPGFICESAKILHVHDSLFITSGAESSGATTWNQLEWCRVERCPKLKCVFTSEKIRGGSEIGVDVFKKLRTLWASHLLNARYIWNWCAVFGFEDRAFTDLTLLHLSHCPRMTYVVSLHDAMRALESLETLEIMWCGDLSVVFGFSEIGDYWSHGGRWHFPKLKRIHLHELPKLQRICSIGSNMYAPNLETIKIRGCWSFKRLPIIGDNKVVECDCEKELWDRMEWDSFVQPKHYKPLHSRYYKKTMLRTSVLR</sequence>
<protein>
    <recommendedName>
        <fullName evidence="1">Disease resistance protein At4g27190-like leucine-rich repeats domain-containing protein</fullName>
    </recommendedName>
</protein>
<dbReference type="InterPro" id="IPR057135">
    <property type="entry name" value="At4g27190-like_LRR"/>
</dbReference>
<evidence type="ECO:0000259" key="1">
    <source>
        <dbReference type="Pfam" id="PF23247"/>
    </source>
</evidence>
<evidence type="ECO:0000313" key="2">
    <source>
        <dbReference type="EMBL" id="CAD6257704.1"/>
    </source>
</evidence>
<feature type="domain" description="Disease resistance protein At4g27190-like leucine-rich repeats" evidence="1">
    <location>
        <begin position="840"/>
        <end position="956"/>
    </location>
</feature>
<dbReference type="InterPro" id="IPR050905">
    <property type="entry name" value="Plant_NBS-LRR"/>
</dbReference>
<dbReference type="OrthoDB" id="687306at2759"/>
<dbReference type="Gene3D" id="3.80.10.10">
    <property type="entry name" value="Ribonuclease Inhibitor"/>
    <property type="match status" value="2"/>
</dbReference>
<dbReference type="Pfam" id="PF23247">
    <property type="entry name" value="LRR_RPS2"/>
    <property type="match status" value="1"/>
</dbReference>
<organism evidence="2 3">
    <name type="scientific">Miscanthus lutarioriparius</name>
    <dbReference type="NCBI Taxonomy" id="422564"/>
    <lineage>
        <taxon>Eukaryota</taxon>
        <taxon>Viridiplantae</taxon>
        <taxon>Streptophyta</taxon>
        <taxon>Embryophyta</taxon>
        <taxon>Tracheophyta</taxon>
        <taxon>Spermatophyta</taxon>
        <taxon>Magnoliopsida</taxon>
        <taxon>Liliopsida</taxon>
        <taxon>Poales</taxon>
        <taxon>Poaceae</taxon>
        <taxon>PACMAD clade</taxon>
        <taxon>Panicoideae</taxon>
        <taxon>Andropogonodae</taxon>
        <taxon>Andropogoneae</taxon>
        <taxon>Saccharinae</taxon>
        <taxon>Miscanthus</taxon>
    </lineage>
</organism>
<dbReference type="InterPro" id="IPR032675">
    <property type="entry name" value="LRR_dom_sf"/>
</dbReference>
<dbReference type="EMBL" id="CAJGYO010000010">
    <property type="protein sequence ID" value="CAD6257704.1"/>
    <property type="molecule type" value="Genomic_DNA"/>
</dbReference>